<dbReference type="CDD" id="cd06588">
    <property type="entry name" value="PhnB_like"/>
    <property type="match status" value="1"/>
</dbReference>
<keyword evidence="3" id="KW-1185">Reference proteome</keyword>
<evidence type="ECO:0000313" key="3">
    <source>
        <dbReference type="Proteomes" id="UP000465360"/>
    </source>
</evidence>
<sequence>MTTVQKVTTFLMFEGKAEEAMRFYTSLFADSEIRSIARYGPGDAGPEGTVQHATFVLAGQEFMCIDSPAAHGFTFTPSMSLYVQCDSDAEIERLFDALGAGGEVLMPLDAYPFSAKFGWVNDAFGVSWQLNFGDLSLADGQGKQ</sequence>
<name>A0A7I9YPW9_MYCBU</name>
<dbReference type="RefSeq" id="WP_240355457.1">
    <property type="nucleotide sequence ID" value="NZ_BLKZ01000001.1"/>
</dbReference>
<dbReference type="PANTHER" id="PTHR33990:SF4">
    <property type="entry name" value="PHNB-LIKE DOMAIN-CONTAINING PROTEIN"/>
    <property type="match status" value="1"/>
</dbReference>
<dbReference type="SUPFAM" id="SSF54593">
    <property type="entry name" value="Glyoxalase/Bleomycin resistance protein/Dihydroxybiphenyl dioxygenase"/>
    <property type="match status" value="1"/>
</dbReference>
<gene>
    <name evidence="2" type="ORF">MBOU_27680</name>
</gene>
<dbReference type="EMBL" id="BLKZ01000001">
    <property type="protein sequence ID" value="GFG90726.1"/>
    <property type="molecule type" value="Genomic_DNA"/>
</dbReference>
<dbReference type="Gene3D" id="3.30.720.100">
    <property type="match status" value="1"/>
</dbReference>
<protein>
    <submittedName>
        <fullName evidence="2">VOC family protein</fullName>
    </submittedName>
</protein>
<comment type="caution">
    <text evidence="2">The sequence shown here is derived from an EMBL/GenBank/DDBJ whole genome shotgun (WGS) entry which is preliminary data.</text>
</comment>
<dbReference type="PANTHER" id="PTHR33990">
    <property type="entry name" value="PROTEIN YJDN-RELATED"/>
    <property type="match status" value="1"/>
</dbReference>
<dbReference type="InterPro" id="IPR029068">
    <property type="entry name" value="Glyas_Bleomycin-R_OHBP_Dase"/>
</dbReference>
<dbReference type="InterPro" id="IPR009725">
    <property type="entry name" value="3_dmu_93_MTrfase"/>
</dbReference>
<dbReference type="PIRSF" id="PIRSF021700">
    <property type="entry name" value="3_dmu_93_MTrfase"/>
    <property type="match status" value="1"/>
</dbReference>
<organism evidence="2 3">
    <name type="scientific">Mycobacterium bourgelatii</name>
    <dbReference type="NCBI Taxonomy" id="1273442"/>
    <lineage>
        <taxon>Bacteria</taxon>
        <taxon>Bacillati</taxon>
        <taxon>Actinomycetota</taxon>
        <taxon>Actinomycetes</taxon>
        <taxon>Mycobacteriales</taxon>
        <taxon>Mycobacteriaceae</taxon>
        <taxon>Mycobacterium</taxon>
    </lineage>
</organism>
<evidence type="ECO:0000313" key="2">
    <source>
        <dbReference type="EMBL" id="GFG90726.1"/>
    </source>
</evidence>
<dbReference type="Proteomes" id="UP000465360">
    <property type="component" value="Unassembled WGS sequence"/>
</dbReference>
<evidence type="ECO:0000259" key="1">
    <source>
        <dbReference type="Pfam" id="PF06983"/>
    </source>
</evidence>
<dbReference type="Gene3D" id="3.30.720.110">
    <property type="match status" value="1"/>
</dbReference>
<reference evidence="2 3" key="1">
    <citation type="journal article" date="2019" name="Emerg. Microbes Infect.">
        <title>Comprehensive subspecies identification of 175 nontuberculous mycobacteria species based on 7547 genomic profiles.</title>
        <authorList>
            <person name="Matsumoto Y."/>
            <person name="Kinjo T."/>
            <person name="Motooka D."/>
            <person name="Nabeya D."/>
            <person name="Jung N."/>
            <person name="Uechi K."/>
            <person name="Horii T."/>
            <person name="Iida T."/>
            <person name="Fujita J."/>
            <person name="Nakamura S."/>
        </authorList>
    </citation>
    <scope>NUCLEOTIDE SEQUENCE [LARGE SCALE GENOMIC DNA]</scope>
    <source>
        <strain evidence="2 3">JCM 30725</strain>
    </source>
</reference>
<proteinExistence type="predicted"/>
<feature type="domain" description="PhnB-like" evidence="1">
    <location>
        <begin position="5"/>
        <end position="130"/>
    </location>
</feature>
<dbReference type="Pfam" id="PF06983">
    <property type="entry name" value="3-dmu-9_3-mt"/>
    <property type="match status" value="1"/>
</dbReference>
<accession>A0A7I9YPW9</accession>
<dbReference type="AlphaFoldDB" id="A0A7I9YPW9"/>
<dbReference type="InterPro" id="IPR028973">
    <property type="entry name" value="PhnB-like"/>
</dbReference>